<dbReference type="Gene3D" id="3.10.10.10">
    <property type="entry name" value="HIV Type 1 Reverse Transcriptase, subunit A, domain 1"/>
    <property type="match status" value="1"/>
</dbReference>
<gene>
    <name evidence="1" type="ORF">G2W53_027516</name>
</gene>
<protein>
    <submittedName>
        <fullName evidence="1">Uncharacterized protein</fullName>
    </submittedName>
</protein>
<reference evidence="1" key="1">
    <citation type="submission" date="2020-09" db="EMBL/GenBank/DDBJ databases">
        <title>Genome-Enabled Discovery of Anthraquinone Biosynthesis in Senna tora.</title>
        <authorList>
            <person name="Kang S.-H."/>
            <person name="Pandey R.P."/>
            <person name="Lee C.-M."/>
            <person name="Sim J.-S."/>
            <person name="Jeong J.-T."/>
            <person name="Choi B.-S."/>
            <person name="Jung M."/>
            <person name="Ginzburg D."/>
            <person name="Zhao K."/>
            <person name="Won S.Y."/>
            <person name="Oh T.-J."/>
            <person name="Yu Y."/>
            <person name="Kim N.-H."/>
            <person name="Lee O.R."/>
            <person name="Lee T.-H."/>
            <person name="Bashyal P."/>
            <person name="Kim T.-S."/>
            <person name="Lee W.-H."/>
            <person name="Kawkins C."/>
            <person name="Kim C.-K."/>
            <person name="Kim J.S."/>
            <person name="Ahn B.O."/>
            <person name="Rhee S.Y."/>
            <person name="Sohng J.K."/>
        </authorList>
    </citation>
    <scope>NUCLEOTIDE SEQUENCE</scope>
    <source>
        <tissue evidence="1">Leaf</tissue>
    </source>
</reference>
<keyword evidence="2" id="KW-1185">Reference proteome</keyword>
<proteinExistence type="predicted"/>
<evidence type="ECO:0000313" key="2">
    <source>
        <dbReference type="Proteomes" id="UP000634136"/>
    </source>
</evidence>
<dbReference type="EMBL" id="JAAIUW010000008">
    <property type="protein sequence ID" value="KAF7822061.1"/>
    <property type="molecule type" value="Genomic_DNA"/>
</dbReference>
<dbReference type="Proteomes" id="UP000634136">
    <property type="component" value="Unassembled WGS sequence"/>
</dbReference>
<sequence>MRKESKAAKQTLEASTSAEQLEILSDLSALFAESNPISESMAEEKTLREHVGSQVNQASLCITTPTLQAPLELKSALIHLLPKFRGLMNEDPYQHLKEFHVQFQNETRSSIQSLESQVSKVATSMSKLESQGKLPSQTEVNPRQNVSAITLRSGKELEELPKTVSHGHGSSAEAEPKAEVVVQKPPKRVREFEKTIFVEVVNYEVHETVELRQQENLGIVLSENNCLKKTKESSNTGKKSEILVYELEAMNPKCGNSLAHDSPSSHIKVFPSLVQDPELKLKQLPTHLKHAFLEAQVEEGRLITALREYKDAIGRVITDVKGFNPSTFMQRIVLEQNYKPIQEAQNHLNPSMMEVFKKEFQKLLDTDMNNPILDSKIGSKVQWVPKKTGVTVMKSSELGDNIIPKPPD</sequence>
<dbReference type="OrthoDB" id="1306017at2759"/>
<dbReference type="AlphaFoldDB" id="A0A834TJ48"/>
<accession>A0A834TJ48</accession>
<organism evidence="1 2">
    <name type="scientific">Senna tora</name>
    <dbReference type="NCBI Taxonomy" id="362788"/>
    <lineage>
        <taxon>Eukaryota</taxon>
        <taxon>Viridiplantae</taxon>
        <taxon>Streptophyta</taxon>
        <taxon>Embryophyta</taxon>
        <taxon>Tracheophyta</taxon>
        <taxon>Spermatophyta</taxon>
        <taxon>Magnoliopsida</taxon>
        <taxon>eudicotyledons</taxon>
        <taxon>Gunneridae</taxon>
        <taxon>Pentapetalae</taxon>
        <taxon>rosids</taxon>
        <taxon>fabids</taxon>
        <taxon>Fabales</taxon>
        <taxon>Fabaceae</taxon>
        <taxon>Caesalpinioideae</taxon>
        <taxon>Cassia clade</taxon>
        <taxon>Senna</taxon>
    </lineage>
</organism>
<name>A0A834TJ48_9FABA</name>
<comment type="caution">
    <text evidence="1">The sequence shown here is derived from an EMBL/GenBank/DDBJ whole genome shotgun (WGS) entry which is preliminary data.</text>
</comment>
<evidence type="ECO:0000313" key="1">
    <source>
        <dbReference type="EMBL" id="KAF7822061.1"/>
    </source>
</evidence>